<dbReference type="PANTHER" id="PTHR48079:SF6">
    <property type="entry name" value="NAD(P)-BINDING DOMAIN-CONTAINING PROTEIN-RELATED"/>
    <property type="match status" value="1"/>
</dbReference>
<organism evidence="3">
    <name type="scientific">Candidatus Kentrum sp. SD</name>
    <dbReference type="NCBI Taxonomy" id="2126332"/>
    <lineage>
        <taxon>Bacteria</taxon>
        <taxon>Pseudomonadati</taxon>
        <taxon>Pseudomonadota</taxon>
        <taxon>Gammaproteobacteria</taxon>
        <taxon>Candidatus Kentrum</taxon>
    </lineage>
</organism>
<dbReference type="PANTHER" id="PTHR48079">
    <property type="entry name" value="PROTEIN YEEZ"/>
    <property type="match status" value="1"/>
</dbReference>
<dbReference type="AlphaFoldDB" id="A0A450YKJ3"/>
<feature type="domain" description="NAD-dependent epimerase/dehydratase" evidence="1">
    <location>
        <begin position="3"/>
        <end position="228"/>
    </location>
</feature>
<dbReference type="Gene3D" id="3.40.50.720">
    <property type="entry name" value="NAD(P)-binding Rossmann-like Domain"/>
    <property type="match status" value="1"/>
</dbReference>
<proteinExistence type="predicted"/>
<dbReference type="EMBL" id="CAADFU010000013">
    <property type="protein sequence ID" value="VFK42034.1"/>
    <property type="molecule type" value="Genomic_DNA"/>
</dbReference>
<reference evidence="3" key="1">
    <citation type="submission" date="2019-02" db="EMBL/GenBank/DDBJ databases">
        <authorList>
            <person name="Gruber-Vodicka R. H."/>
            <person name="Seah K. B. B."/>
        </authorList>
    </citation>
    <scope>NUCLEOTIDE SEQUENCE</scope>
    <source>
        <strain evidence="3">BECK_S1320</strain>
        <strain evidence="2">BECK_S1321</strain>
    </source>
</reference>
<dbReference type="InterPro" id="IPR001509">
    <property type="entry name" value="Epimerase_deHydtase"/>
</dbReference>
<protein>
    <submittedName>
        <fullName evidence="3">Dihydroflavonol-4-reductase</fullName>
    </submittedName>
</protein>
<name>A0A450YKJ3_9GAMM</name>
<dbReference type="EMBL" id="CAADFR010000008">
    <property type="protein sequence ID" value="VFK36972.1"/>
    <property type="molecule type" value="Genomic_DNA"/>
</dbReference>
<dbReference type="Pfam" id="PF01370">
    <property type="entry name" value="Epimerase"/>
    <property type="match status" value="1"/>
</dbReference>
<accession>A0A450YKJ3</accession>
<dbReference type="GO" id="GO:0005737">
    <property type="term" value="C:cytoplasm"/>
    <property type="evidence" value="ECO:0007669"/>
    <property type="project" value="TreeGrafter"/>
</dbReference>
<dbReference type="InterPro" id="IPR036291">
    <property type="entry name" value="NAD(P)-bd_dom_sf"/>
</dbReference>
<evidence type="ECO:0000259" key="1">
    <source>
        <dbReference type="Pfam" id="PF01370"/>
    </source>
</evidence>
<gene>
    <name evidence="3" type="ORF">BECKSD772E_GA0070983_101322</name>
    <name evidence="2" type="ORF">BECKSD772F_GA0070984_10089</name>
</gene>
<evidence type="ECO:0000313" key="2">
    <source>
        <dbReference type="EMBL" id="VFK36972.1"/>
    </source>
</evidence>
<dbReference type="GO" id="GO:0004029">
    <property type="term" value="F:aldehyde dehydrogenase (NAD+) activity"/>
    <property type="evidence" value="ECO:0007669"/>
    <property type="project" value="TreeGrafter"/>
</dbReference>
<dbReference type="SUPFAM" id="SSF51735">
    <property type="entry name" value="NAD(P)-binding Rossmann-fold domains"/>
    <property type="match status" value="1"/>
</dbReference>
<evidence type="ECO:0000313" key="3">
    <source>
        <dbReference type="EMBL" id="VFK42034.1"/>
    </source>
</evidence>
<dbReference type="InterPro" id="IPR051783">
    <property type="entry name" value="NAD(P)-dependent_oxidoreduct"/>
</dbReference>
<sequence length="327" mass="36248">MKIFITGATGFVGRELIEKLSKTEHELHCLVRKTSDAAHLEAAGARLAIGDVTDKDSIRQGMKGCQWVIHLANLYSFWEIDGKIFERVNIEGTRNVMECAIETGASKVVHVSTCATYGCPRERPFTEESEPGPPLSEYARTKRIGDEIVRKLRKERGLPVVILLPAPILGAGDSKATGQYVGNLIHKKLPATMLEETSMTFVHVKDVAEGILRAAEKEENLGEEYLLGKHRLSIREMNELVRDLSGVSLPIMTLPDFLVMPTAELLTITANLFKIPPLWGMSVDQVRTSQKGIHFDGAKAERELGLAYASPHDALRDMVEEEMSQQS</sequence>